<keyword evidence="2 6" id="KW-0479">Metal-binding</keyword>
<feature type="binding site" description="in other chain" evidence="6">
    <location>
        <position position="169"/>
    </location>
    <ligand>
        <name>Fe cation</name>
        <dbReference type="ChEBI" id="CHEBI:24875"/>
        <note>ligand shared between two adjacent protomers</note>
    </ligand>
</feature>
<dbReference type="Proteomes" id="UP000004754">
    <property type="component" value="Unassembled WGS sequence"/>
</dbReference>
<feature type="binding site" evidence="6">
    <location>
        <position position="154"/>
    </location>
    <ligand>
        <name>Fe cation</name>
        <dbReference type="ChEBI" id="CHEBI:24875"/>
        <note>ligand shared between two adjacent protomers</note>
    </ligand>
</feature>
<keyword evidence="4 6" id="KW-0408">Iron</keyword>
<reference evidence="7 8" key="1">
    <citation type="submission" date="2010-12" db="EMBL/GenBank/DDBJ databases">
        <authorList>
            <person name="Muzny D."/>
            <person name="Qin X."/>
            <person name="Deng J."/>
            <person name="Jiang H."/>
            <person name="Liu Y."/>
            <person name="Qu J."/>
            <person name="Song X.-Z."/>
            <person name="Zhang L."/>
            <person name="Thornton R."/>
            <person name="Coyle M."/>
            <person name="Francisco L."/>
            <person name="Jackson L."/>
            <person name="Javaid M."/>
            <person name="Korchina V."/>
            <person name="Kovar C."/>
            <person name="Mata R."/>
            <person name="Mathew T."/>
            <person name="Ngo R."/>
            <person name="Nguyen L."/>
            <person name="Nguyen N."/>
            <person name="Okwuonu G."/>
            <person name="Ongeri F."/>
            <person name="Pham C."/>
            <person name="Simmons D."/>
            <person name="Wilczek-Boney K."/>
            <person name="Hale W."/>
            <person name="Jakkamsetti A."/>
            <person name="Pham P."/>
            <person name="Ruth R."/>
            <person name="San Lucas F."/>
            <person name="Warren J."/>
            <person name="Zhang J."/>
            <person name="Zhao Z."/>
            <person name="Zhou C."/>
            <person name="Zhu D."/>
            <person name="Lee S."/>
            <person name="Bess C."/>
            <person name="Blankenburg K."/>
            <person name="Forbes L."/>
            <person name="Fu Q."/>
            <person name="Gubbala S."/>
            <person name="Hirani K."/>
            <person name="Jayaseelan J.C."/>
            <person name="Lara F."/>
            <person name="Munidasa M."/>
            <person name="Palculict T."/>
            <person name="Patil S."/>
            <person name="Pu L.-L."/>
            <person name="Saada N."/>
            <person name="Tang L."/>
            <person name="Weissenberger G."/>
            <person name="Zhu Y."/>
            <person name="Hemphill L."/>
            <person name="Shang Y."/>
            <person name="Youmans B."/>
            <person name="Ayvaz T."/>
            <person name="Ross M."/>
            <person name="Santibanez J."/>
            <person name="Aqrawi P."/>
            <person name="Gross S."/>
            <person name="Joshi V."/>
            <person name="Fowler G."/>
            <person name="Nazareth L."/>
            <person name="Reid J."/>
            <person name="Worley K."/>
            <person name="Petrosino J."/>
            <person name="Highlander S."/>
            <person name="Gibbs R."/>
        </authorList>
    </citation>
    <scope>NUCLEOTIDE SEQUENCE [LARGE SCALE GENOMIC DNA]</scope>
    <source>
        <strain evidence="7 8">ATCC 23263</strain>
    </source>
</reference>
<comment type="cofactor">
    <cofactor evidence="6">
        <name>Fe(2+)</name>
        <dbReference type="ChEBI" id="CHEBI:29033"/>
    </cofactor>
</comment>
<evidence type="ECO:0000313" key="7">
    <source>
        <dbReference type="EMBL" id="EFV02679.1"/>
    </source>
</evidence>
<dbReference type="Pfam" id="PF01946">
    <property type="entry name" value="Thi4"/>
    <property type="match status" value="1"/>
</dbReference>
<dbReference type="HAMAP" id="MF_00304">
    <property type="entry name" value="Thi4"/>
    <property type="match status" value="1"/>
</dbReference>
<dbReference type="GO" id="GO:0052837">
    <property type="term" value="P:thiazole biosynthetic process"/>
    <property type="evidence" value="ECO:0007669"/>
    <property type="project" value="UniProtKB-UniRule"/>
</dbReference>
<dbReference type="GO" id="GO:0005506">
    <property type="term" value="F:iron ion binding"/>
    <property type="evidence" value="ECO:0007669"/>
    <property type="project" value="UniProtKB-UniRule"/>
</dbReference>
<dbReference type="OrthoDB" id="9773233at2"/>
<comment type="caution">
    <text evidence="7">The sequence shown here is derived from an EMBL/GenBank/DDBJ whole genome shotgun (WGS) entry which is preliminary data.</text>
</comment>
<dbReference type="eggNOG" id="COG1635">
    <property type="taxonomic scope" value="Bacteria"/>
</dbReference>
<dbReference type="HOGENOM" id="CLU_053727_2_0_9"/>
<keyword evidence="8" id="KW-1185">Reference proteome</keyword>
<comment type="function">
    <text evidence="6">Involved in the biosynthesis of the thiazole moiety of thiamine. Catalyzes the conversion of NAD and glycine to adenosine diphosphate 5-(2-hydroxyethyl)-4-methylthiazole-2-carboxylate (ADT), an adenylated thiazole intermediate, using free sulfide as a source of sulfur.</text>
</comment>
<gene>
    <name evidence="6" type="primary">thi4</name>
    <name evidence="7" type="ORF">HMP0721_0152</name>
</gene>
<evidence type="ECO:0000256" key="3">
    <source>
        <dbReference type="ARBA" id="ARBA00022977"/>
    </source>
</evidence>
<evidence type="ECO:0000256" key="5">
    <source>
        <dbReference type="ARBA" id="ARBA00023027"/>
    </source>
</evidence>
<dbReference type="Gene3D" id="3.50.50.60">
    <property type="entry name" value="FAD/NAD(P)-binding domain"/>
    <property type="match status" value="1"/>
</dbReference>
<evidence type="ECO:0000313" key="8">
    <source>
        <dbReference type="Proteomes" id="UP000004754"/>
    </source>
</evidence>
<feature type="binding site" evidence="6">
    <location>
        <position position="154"/>
    </location>
    <ligand>
        <name>NAD(+)</name>
        <dbReference type="ChEBI" id="CHEBI:57540"/>
        <note>ligand shared between two adjacent protomers</note>
    </ligand>
</feature>
<dbReference type="GO" id="GO:0009228">
    <property type="term" value="P:thiamine biosynthetic process"/>
    <property type="evidence" value="ECO:0007669"/>
    <property type="project" value="UniProtKB-KW"/>
</dbReference>
<proteinExistence type="inferred from homology"/>
<dbReference type="AlphaFoldDB" id="E6MDS0"/>
<feature type="binding site" description="in other chain" evidence="6">
    <location>
        <position position="62"/>
    </location>
    <ligand>
        <name>NAD(+)</name>
        <dbReference type="ChEBI" id="CHEBI:57540"/>
        <note>ligand shared between two adjacent protomers</note>
    </ligand>
</feature>
<dbReference type="GO" id="GO:0016763">
    <property type="term" value="F:pentosyltransferase activity"/>
    <property type="evidence" value="ECO:0007669"/>
    <property type="project" value="UniProtKB-UniRule"/>
</dbReference>
<dbReference type="EC" id="2.4.2.59" evidence="6"/>
<name>E6MDS0_9FIRM</name>
<comment type="similarity">
    <text evidence="6">Belongs to the THI4 family.</text>
</comment>
<dbReference type="PANTHER" id="PTHR43422:SF3">
    <property type="entry name" value="THIAMINE THIAZOLE SYNTHASE"/>
    <property type="match status" value="1"/>
</dbReference>
<dbReference type="STRING" id="887929.HMP0721_0152"/>
<dbReference type="GO" id="GO:0009229">
    <property type="term" value="P:thiamine diphosphate biosynthetic process"/>
    <property type="evidence" value="ECO:0007669"/>
    <property type="project" value="UniProtKB-UniRule"/>
</dbReference>
<comment type="pathway">
    <text evidence="6">Cofactor biosynthesis; thiamine diphosphate biosynthesis.</text>
</comment>
<keyword evidence="3 6" id="KW-0784">Thiamine biosynthesis</keyword>
<organism evidence="7 8">
    <name type="scientific">Pseudoramibacter alactolyticus ATCC 23263</name>
    <dbReference type="NCBI Taxonomy" id="887929"/>
    <lineage>
        <taxon>Bacteria</taxon>
        <taxon>Bacillati</taxon>
        <taxon>Bacillota</taxon>
        <taxon>Clostridia</taxon>
        <taxon>Eubacteriales</taxon>
        <taxon>Eubacteriaceae</taxon>
        <taxon>Pseudoramibacter</taxon>
    </lineage>
</organism>
<comment type="subunit">
    <text evidence="6">Homooctamer; tetramer of dimers.</text>
</comment>
<dbReference type="InterPro" id="IPR036188">
    <property type="entry name" value="FAD/NAD-bd_sf"/>
</dbReference>
<keyword evidence="1 6" id="KW-0808">Transferase</keyword>
<accession>E6MDS0</accession>
<feature type="binding site" evidence="6">
    <location>
        <position position="233"/>
    </location>
    <ligand>
        <name>glycine</name>
        <dbReference type="ChEBI" id="CHEBI:57305"/>
    </ligand>
</feature>
<dbReference type="PRINTS" id="PR00411">
    <property type="entry name" value="PNDRDTASEI"/>
</dbReference>
<dbReference type="UniPathway" id="UPA00060"/>
<evidence type="ECO:0000256" key="4">
    <source>
        <dbReference type="ARBA" id="ARBA00023004"/>
    </source>
</evidence>
<protein>
    <recommendedName>
        <fullName evidence="6">Thiamine thiazole synthase</fullName>
        <ecNumber evidence="6">2.4.2.59</ecNumber>
    </recommendedName>
</protein>
<dbReference type="SUPFAM" id="SSF51905">
    <property type="entry name" value="FAD/NAD(P)-binding domain"/>
    <property type="match status" value="1"/>
</dbReference>
<evidence type="ECO:0000256" key="1">
    <source>
        <dbReference type="ARBA" id="ARBA00022679"/>
    </source>
</evidence>
<dbReference type="InterPro" id="IPR002922">
    <property type="entry name" value="Thi4_fam"/>
</dbReference>
<evidence type="ECO:0000256" key="6">
    <source>
        <dbReference type="HAMAP-Rule" id="MF_00304"/>
    </source>
</evidence>
<feature type="binding site" description="in other chain" evidence="6">
    <location>
        <position position="35"/>
    </location>
    <ligand>
        <name>NAD(+)</name>
        <dbReference type="ChEBI" id="CHEBI:57540"/>
        <note>ligand shared between two adjacent protomers</note>
    </ligand>
</feature>
<sequence>MLSDTKISEAILTTYTDRFKQMLSSDAVIVGGGPSGLIAAYYLGKAGVKTTLLDRRLSVGGGMWGGGMMMNQIVVQKSVLPILEEMGIACKAYDAEHYTVSSVACISGLIFRAAQSGATIMNLVTMEDAVVREGRLEGLVINWSTVEMAHLMVDPLMMDARVVLDATGHDAALVTKLVERMGPVLNTPSGGLEGEKPMWADHGEKQVVANTREVYPGLYVSGMAANATFGGQRMGPVFGGMLLSGKKAAEAMLRRLAQ</sequence>
<comment type="catalytic activity">
    <reaction evidence="6">
        <text>hydrogen sulfide + glycine + NAD(+) = ADP-5-ethyl-4-methylthiazole-2-carboxylate + nicotinamide + 3 H2O + H(+)</text>
        <dbReference type="Rhea" id="RHEA:55704"/>
        <dbReference type="ChEBI" id="CHEBI:15377"/>
        <dbReference type="ChEBI" id="CHEBI:15378"/>
        <dbReference type="ChEBI" id="CHEBI:17154"/>
        <dbReference type="ChEBI" id="CHEBI:29919"/>
        <dbReference type="ChEBI" id="CHEBI:57305"/>
        <dbReference type="ChEBI" id="CHEBI:57540"/>
        <dbReference type="ChEBI" id="CHEBI:139151"/>
        <dbReference type="EC" id="2.4.2.59"/>
    </reaction>
</comment>
<dbReference type="NCBIfam" id="TIGR00292">
    <property type="entry name" value="sulfide-dependent adenosine diphosphate thiazole synthase"/>
    <property type="match status" value="1"/>
</dbReference>
<comment type="caution">
    <text evidence="6">Lacks conserved residue(s) required for the propagation of feature annotation.</text>
</comment>
<dbReference type="RefSeq" id="WP_006597570.1">
    <property type="nucleotide sequence ID" value="NZ_GL622359.1"/>
</dbReference>
<keyword evidence="5 6" id="KW-0520">NAD</keyword>
<dbReference type="InterPro" id="IPR022828">
    <property type="entry name" value="Thi4_prok"/>
</dbReference>
<dbReference type="EMBL" id="AEQN01000005">
    <property type="protein sequence ID" value="EFV02679.1"/>
    <property type="molecule type" value="Genomic_DNA"/>
</dbReference>
<dbReference type="PANTHER" id="PTHR43422">
    <property type="entry name" value="THIAMINE THIAZOLE SYNTHASE"/>
    <property type="match status" value="1"/>
</dbReference>
<evidence type="ECO:0000256" key="2">
    <source>
        <dbReference type="ARBA" id="ARBA00022723"/>
    </source>
</evidence>
<feature type="binding site" description="in other chain" evidence="6">
    <location>
        <position position="223"/>
    </location>
    <ligand>
        <name>NAD(+)</name>
        <dbReference type="ChEBI" id="CHEBI:57540"/>
        <note>ligand shared between two adjacent protomers</note>
    </ligand>
</feature>